<evidence type="ECO:0000256" key="1">
    <source>
        <dbReference type="ARBA" id="ARBA00023015"/>
    </source>
</evidence>
<name>A0A1W6ZW21_9HYPH</name>
<evidence type="ECO:0000256" key="3">
    <source>
        <dbReference type="ARBA" id="ARBA00023159"/>
    </source>
</evidence>
<dbReference type="RefSeq" id="WP_086089726.1">
    <property type="nucleotide sequence ID" value="NZ_CP021112.1"/>
</dbReference>
<dbReference type="Pfam" id="PF12833">
    <property type="entry name" value="HTH_18"/>
    <property type="match status" value="1"/>
</dbReference>
<dbReference type="GO" id="GO:0003700">
    <property type="term" value="F:DNA-binding transcription factor activity"/>
    <property type="evidence" value="ECO:0007669"/>
    <property type="project" value="InterPro"/>
</dbReference>
<accession>A0A1W6ZW21</accession>
<organism evidence="5 6">
    <name type="scientific">Pseudorhodoplanes sinuspersici</name>
    <dbReference type="NCBI Taxonomy" id="1235591"/>
    <lineage>
        <taxon>Bacteria</taxon>
        <taxon>Pseudomonadati</taxon>
        <taxon>Pseudomonadota</taxon>
        <taxon>Alphaproteobacteria</taxon>
        <taxon>Hyphomicrobiales</taxon>
        <taxon>Pseudorhodoplanes</taxon>
    </lineage>
</organism>
<evidence type="ECO:0000313" key="5">
    <source>
        <dbReference type="EMBL" id="ARQ01331.1"/>
    </source>
</evidence>
<keyword evidence="4" id="KW-0804">Transcription</keyword>
<dbReference type="PANTHER" id="PTHR46796">
    <property type="entry name" value="HTH-TYPE TRANSCRIPTIONAL ACTIVATOR RHAS-RELATED"/>
    <property type="match status" value="1"/>
</dbReference>
<dbReference type="GO" id="GO:0043565">
    <property type="term" value="F:sequence-specific DNA binding"/>
    <property type="evidence" value="ECO:0007669"/>
    <property type="project" value="InterPro"/>
</dbReference>
<evidence type="ECO:0000256" key="4">
    <source>
        <dbReference type="ARBA" id="ARBA00023163"/>
    </source>
</evidence>
<keyword evidence="6" id="KW-1185">Reference proteome</keyword>
<keyword evidence="3" id="KW-0010">Activator</keyword>
<protein>
    <submittedName>
        <fullName evidence="5">Uncharacterized protein</fullName>
    </submittedName>
</protein>
<dbReference type="Gene3D" id="1.10.10.60">
    <property type="entry name" value="Homeodomain-like"/>
    <property type="match status" value="1"/>
</dbReference>
<gene>
    <name evidence="5" type="ORF">CAK95_21200</name>
</gene>
<dbReference type="OrthoDB" id="252470at2"/>
<sequence>MPSFSTDDLPQHERFTHWREVRAKNIFGVSIDLDKDQHAQFHGRCSAMSIGGAALVEMHASSYHVTRTERDIARSPSDSLCIYQQLDGGGWFEAGGSEFIVSAGSLATSHSDLPYKTTPTTDAGFHLRLVKIPFARCKALIEREQDLPARPLHVEPGLTTLFADYFSSFVEQAPHLYGAGAEAAVQTLAQLAIVARGMAAPQEQRSRNAIRAGLLQKARQTIENNIDRSHLSPATIAGLLGISVRQLHLLFEPTGTTYARYVLSRRLEHARLLLSQLPPRPVADIAYACGFDSLSTFYRSFRTAFGLSPADFRDLQK</sequence>
<keyword evidence="1" id="KW-0805">Transcription regulation</keyword>
<dbReference type="AlphaFoldDB" id="A0A1W6ZW21"/>
<dbReference type="PANTHER" id="PTHR46796:SF6">
    <property type="entry name" value="ARAC SUBFAMILY"/>
    <property type="match status" value="1"/>
</dbReference>
<dbReference type="PRINTS" id="PR00032">
    <property type="entry name" value="HTHARAC"/>
</dbReference>
<dbReference type="InterPro" id="IPR020449">
    <property type="entry name" value="Tscrpt_reg_AraC-type_HTH"/>
</dbReference>
<dbReference type="PROSITE" id="PS01124">
    <property type="entry name" value="HTH_ARAC_FAMILY_2"/>
    <property type="match status" value="1"/>
</dbReference>
<dbReference type="InterPro" id="IPR018062">
    <property type="entry name" value="HTH_AraC-typ_CS"/>
</dbReference>
<dbReference type="KEGG" id="psin:CAK95_21200"/>
<dbReference type="STRING" id="1235591.CAK95_21200"/>
<dbReference type="InterPro" id="IPR050204">
    <property type="entry name" value="AraC_XylS_family_regulators"/>
</dbReference>
<keyword evidence="2" id="KW-0238">DNA-binding</keyword>
<dbReference type="SMART" id="SM00342">
    <property type="entry name" value="HTH_ARAC"/>
    <property type="match status" value="1"/>
</dbReference>
<dbReference type="EMBL" id="CP021112">
    <property type="protein sequence ID" value="ARQ01331.1"/>
    <property type="molecule type" value="Genomic_DNA"/>
</dbReference>
<proteinExistence type="predicted"/>
<dbReference type="InterPro" id="IPR018060">
    <property type="entry name" value="HTH_AraC"/>
</dbReference>
<reference evidence="5 6" key="1">
    <citation type="submission" date="2017-05" db="EMBL/GenBank/DDBJ databases">
        <title>Full genome sequence of Pseudorhodoplanes sinuspersici.</title>
        <authorList>
            <person name="Dastgheib S.M.M."/>
            <person name="Shavandi M."/>
            <person name="Tirandaz H."/>
        </authorList>
    </citation>
    <scope>NUCLEOTIDE SEQUENCE [LARGE SCALE GENOMIC DNA]</scope>
    <source>
        <strain evidence="5 6">RIPI110</strain>
    </source>
</reference>
<evidence type="ECO:0000256" key="2">
    <source>
        <dbReference type="ARBA" id="ARBA00023125"/>
    </source>
</evidence>
<dbReference type="SUPFAM" id="SSF46689">
    <property type="entry name" value="Homeodomain-like"/>
    <property type="match status" value="1"/>
</dbReference>
<dbReference type="InterPro" id="IPR003313">
    <property type="entry name" value="AraC-bd"/>
</dbReference>
<dbReference type="Pfam" id="PF02311">
    <property type="entry name" value="AraC_binding"/>
    <property type="match status" value="1"/>
</dbReference>
<dbReference type="Proteomes" id="UP000194137">
    <property type="component" value="Chromosome"/>
</dbReference>
<dbReference type="InterPro" id="IPR009057">
    <property type="entry name" value="Homeodomain-like_sf"/>
</dbReference>
<evidence type="ECO:0000313" key="6">
    <source>
        <dbReference type="Proteomes" id="UP000194137"/>
    </source>
</evidence>
<dbReference type="PROSITE" id="PS00041">
    <property type="entry name" value="HTH_ARAC_FAMILY_1"/>
    <property type="match status" value="1"/>
</dbReference>